<keyword evidence="1" id="KW-0472">Membrane</keyword>
<keyword evidence="1" id="KW-1133">Transmembrane helix</keyword>
<name>A0A2Z5V5T2_9COXI</name>
<keyword evidence="3" id="KW-1185">Reference proteome</keyword>
<dbReference type="Proteomes" id="UP000282483">
    <property type="component" value="Chromosome"/>
</dbReference>
<protein>
    <recommendedName>
        <fullName evidence="4">Ankyrin repeat protein</fullName>
    </recommendedName>
</protein>
<dbReference type="AlphaFoldDB" id="A0A2Z5V5T2"/>
<gene>
    <name evidence="2" type="primary">lepB</name>
    <name evidence="2" type="ORF">RVIR1_13250</name>
</gene>
<accession>A0A2Z5V5T2</accession>
<evidence type="ECO:0000313" key="3">
    <source>
        <dbReference type="Proteomes" id="UP000282483"/>
    </source>
</evidence>
<keyword evidence="1" id="KW-0812">Transmembrane</keyword>
<feature type="transmembrane region" description="Helical" evidence="1">
    <location>
        <begin position="677"/>
        <end position="698"/>
    </location>
</feature>
<dbReference type="RefSeq" id="WP_126323307.1">
    <property type="nucleotide sequence ID" value="NZ_AP018005.1"/>
</dbReference>
<dbReference type="EMBL" id="AP018005">
    <property type="protein sequence ID" value="BBB15772.1"/>
    <property type="molecule type" value="Genomic_DNA"/>
</dbReference>
<sequence>MQDYDLREEFIFKNIANMEGRWGYFVEGLLSSGHEQQQPYRKQNSRAGYTVRLRDSNHEVVPTDKAHRVPALSPEEKALFTKPTATTYANPKRFYRPGSVFGRGEVGIRVSVNNVKPQRIYTRDQSTFERPYDFDSEKAAQMSIDRTNISNNVICTSFSSLIREAVGGEHNEAIVRLERDFCHPSKQIVIFDESIESKLIAQARKRDLERALKGKYPNKYIQIPISFYQNEKYTIKLAKKTDRTFYHRTIYLYLKDKDVLEYAIKSPPVYHINRIAIDSDELNGYFNSIKTKLEDASQTNDIQLSVEEEKAIYSATSKQGIFPALSYYTEKAQKEDAAIVDIDSEKNPYKIFLVHEKEDFKNLTIDTWKKILPIISELSDVTKLAAYNAIQENLENTALSFLIINNKNSILRFINAIPTKKLATWLNSEEKISAIIQDKDILGAILKRLPLDNFQDKIFYTHLTKVLPKIIKPKVNDVCVLANQLTADRRDKLILLLIESGITENLIREKNGFYTLLSYCVSEDIKDKIYIAYEDKLAAIIQENNHSNLIRVLPKNCLGDFYRNFRPQRREILQREDPHTTEILELLSNDLLVEVSNASLDCLFIQLKVIKKKADELEKRGYHQAAVCAETLYTKIKNSAEDFDKKKISTQTFREQCFQAIQTAKPELEKHRGWKQVLGNLALAILGLGIFYVAAGLIHKGISGKFLFFNNTNSAKKLATLDKTIQTAIENSNNSESAYLAT</sequence>
<dbReference type="OrthoDB" id="5653025at2"/>
<proteinExistence type="predicted"/>
<evidence type="ECO:0008006" key="4">
    <source>
        <dbReference type="Google" id="ProtNLM"/>
    </source>
</evidence>
<organism evidence="2 3">
    <name type="scientific">Candidatus Rickettsiella viridis</name>
    <dbReference type="NCBI Taxonomy" id="676208"/>
    <lineage>
        <taxon>Bacteria</taxon>
        <taxon>Pseudomonadati</taxon>
        <taxon>Pseudomonadota</taxon>
        <taxon>Gammaproteobacteria</taxon>
        <taxon>Legionellales</taxon>
        <taxon>Coxiellaceae</taxon>
        <taxon>Rickettsiella</taxon>
    </lineage>
</organism>
<dbReference type="KEGG" id="rvi:RVIR1_13250"/>
<evidence type="ECO:0000256" key="1">
    <source>
        <dbReference type="SAM" id="Phobius"/>
    </source>
</evidence>
<reference evidence="2 3" key="1">
    <citation type="submission" date="2017-03" db="EMBL/GenBank/DDBJ databases">
        <title>The genome sequence of Candidatus Rickettsiella viridis.</title>
        <authorList>
            <person name="Nikoh N."/>
            <person name="Tsuchida T."/>
            <person name="Yamaguchi K."/>
            <person name="Maeda T."/>
            <person name="Shigenobu S."/>
            <person name="Fukatsu T."/>
        </authorList>
    </citation>
    <scope>NUCLEOTIDE SEQUENCE [LARGE SCALE GENOMIC DNA]</scope>
    <source>
        <strain evidence="2 3">Ap-RA04</strain>
    </source>
</reference>
<evidence type="ECO:0000313" key="2">
    <source>
        <dbReference type="EMBL" id="BBB15772.1"/>
    </source>
</evidence>